<dbReference type="PANTHER" id="PTHR42949">
    <property type="entry name" value="ANAEROBIC GLYCEROL-3-PHOSPHATE DEHYDROGENASE SUBUNIT B"/>
    <property type="match status" value="1"/>
</dbReference>
<dbReference type="STRING" id="438753.AZC_3047"/>
<reference evidence="5" key="2">
    <citation type="submission" date="2007-04" db="EMBL/GenBank/DDBJ databases">
        <title>Complete genome sequence of the nitrogen-fixing bacterium Azorhizobium caulinodans ORS571.</title>
        <authorList>
            <person name="Lee K.B."/>
            <person name="Backer P.D."/>
            <person name="Aono T."/>
            <person name="Liu C.T."/>
            <person name="Suzuki S."/>
            <person name="Suzuki T."/>
            <person name="Kaneko T."/>
            <person name="Yamada M."/>
            <person name="Tabata S."/>
            <person name="Kupfer D.M."/>
            <person name="Najar F.Z."/>
            <person name="Wiley G.B."/>
            <person name="Roe B."/>
            <person name="Binnewies T."/>
            <person name="Ussery D."/>
            <person name="Vereecke D."/>
            <person name="Gevers D."/>
            <person name="Holsters M."/>
            <person name="Oyaizu H."/>
        </authorList>
    </citation>
    <scope>NUCLEOTIDE SEQUENCE [LARGE SCALE GENOMIC DNA]</scope>
    <source>
        <strain evidence="5">ATCC 43989 / DSM 5975 / JCM 20966 / LMG 6465 / NBRC 14845 / NCIMB 13405 / ORS 571</strain>
    </source>
</reference>
<evidence type="ECO:0000256" key="1">
    <source>
        <dbReference type="ARBA" id="ARBA00023002"/>
    </source>
</evidence>
<dbReference type="PANTHER" id="PTHR42949:SF3">
    <property type="entry name" value="ANAEROBIC GLYCEROL-3-PHOSPHATE DEHYDROGENASE SUBUNIT B"/>
    <property type="match status" value="1"/>
</dbReference>
<dbReference type="PRINTS" id="PR00368">
    <property type="entry name" value="FADPNR"/>
</dbReference>
<protein>
    <submittedName>
        <fullName evidence="4">BFD-like (2Fe-2S)-binding protein</fullName>
    </submittedName>
</protein>
<reference evidence="4 5" key="5">
    <citation type="journal article" date="2010" name="Appl. Environ. Microbiol.">
        <title>phrR-like gene praR of Azorhizobium caulinodans ORS571 is essential for symbiosis with Sesbania rostrata and is involved in expression of reb genes.</title>
        <authorList>
            <person name="Akiba N."/>
            <person name="Aono T."/>
            <person name="Toyazaki H."/>
            <person name="Sato S."/>
            <person name="Oyaizu H."/>
        </authorList>
    </citation>
    <scope>NUCLEOTIDE SEQUENCE [LARGE SCALE GENOMIC DNA]</scope>
    <source>
        <strain evidence="5">ATCC 43989 / DSM 5975 / JCM 20966 / LMG 6465 / NBRC 14845 / NCIMB 13405 / ORS 571</strain>
    </source>
</reference>
<dbReference type="KEGG" id="azc:AZC_3047"/>
<dbReference type="PIRSF" id="PIRSF037495">
    <property type="entry name" value="Opine_OX_OoxA/HcnB"/>
    <property type="match status" value="1"/>
</dbReference>
<dbReference type="HOGENOM" id="CLU_030705_1_0_5"/>
<dbReference type="InterPro" id="IPR036188">
    <property type="entry name" value="FAD/NAD-bd_sf"/>
</dbReference>
<organism evidence="4 5">
    <name type="scientific">Azorhizobium caulinodans (strain ATCC 43989 / DSM 5975 / JCM 20966 / LMG 6465 / NBRC 14845 / NCIMB 13405 / ORS 571)</name>
    <dbReference type="NCBI Taxonomy" id="438753"/>
    <lineage>
        <taxon>Bacteria</taxon>
        <taxon>Pseudomonadati</taxon>
        <taxon>Pseudomonadota</taxon>
        <taxon>Alphaproteobacteria</taxon>
        <taxon>Hyphomicrobiales</taxon>
        <taxon>Xanthobacteraceae</taxon>
        <taxon>Azorhizobium</taxon>
    </lineage>
</organism>
<dbReference type="Gene3D" id="1.10.10.1100">
    <property type="entry name" value="BFD-like [2Fe-2S]-binding domain"/>
    <property type="match status" value="1"/>
</dbReference>
<dbReference type="CDD" id="cd19946">
    <property type="entry name" value="GlpA-like_Fer2_BFD-like"/>
    <property type="match status" value="1"/>
</dbReference>
<dbReference type="GO" id="GO:0016491">
    <property type="term" value="F:oxidoreductase activity"/>
    <property type="evidence" value="ECO:0007669"/>
    <property type="project" value="UniProtKB-KW"/>
</dbReference>
<reference evidence="4 5" key="4">
    <citation type="journal article" date="2009" name="Appl. Environ. Microbiol.">
        <title>Comparative genome-wide transcriptional profiling of Azorhizobium caulinodans ORS571 grown under free-living and symbiotic conditions.</title>
        <authorList>
            <person name="Tsukada S."/>
            <person name="Aono T."/>
            <person name="Akiba N."/>
            <person name="Lee KB."/>
            <person name="Liu CT."/>
            <person name="Toyazaki H."/>
            <person name="Oyaizu H."/>
        </authorList>
    </citation>
    <scope>NUCLEOTIDE SEQUENCE [LARGE SCALE GENOMIC DNA]</scope>
    <source>
        <strain evidence="5">ATCC 43989 / DSM 5975 / JCM 20966 / LMG 6465 / NBRC 14845 / NCIMB 13405 / ORS 571</strain>
    </source>
</reference>
<feature type="domain" description="FAD/NAD(P)-binding" evidence="3">
    <location>
        <begin position="1"/>
        <end position="313"/>
    </location>
</feature>
<evidence type="ECO:0000259" key="3">
    <source>
        <dbReference type="Pfam" id="PF07992"/>
    </source>
</evidence>
<dbReference type="InterPro" id="IPR051691">
    <property type="entry name" value="Metab_Enz_Cyan_OpOx_G3PDH"/>
</dbReference>
<dbReference type="Gene3D" id="3.50.50.60">
    <property type="entry name" value="FAD/NAD(P)-binding domain"/>
    <property type="match status" value="3"/>
</dbReference>
<feature type="domain" description="BFD-like [2Fe-2S]-binding" evidence="2">
    <location>
        <begin position="373"/>
        <end position="428"/>
    </location>
</feature>
<dbReference type="eggNOG" id="COG0446">
    <property type="taxonomic scope" value="Bacteria"/>
</dbReference>
<dbReference type="EMBL" id="AP009384">
    <property type="protein sequence ID" value="BAF89045.1"/>
    <property type="molecule type" value="Genomic_DNA"/>
</dbReference>
<accession>A8IE77</accession>
<name>A8IE77_AZOC5</name>
<dbReference type="SUPFAM" id="SSF51905">
    <property type="entry name" value="FAD/NAD(P)-binding domain"/>
    <property type="match status" value="1"/>
</dbReference>
<dbReference type="RefSeq" id="WP_012171571.1">
    <property type="nucleotide sequence ID" value="NC_009937.1"/>
</dbReference>
<reference evidence="4 5" key="3">
    <citation type="journal article" date="2008" name="BMC Genomics">
        <title>The genome of the versatile nitrogen fixer Azorhizobium caulinodans ORS571.</title>
        <authorList>
            <person name="Lee KB."/>
            <person name="Backer P.D."/>
            <person name="Aono T."/>
            <person name="Liu CT."/>
            <person name="Suzuki S."/>
            <person name="Suzuki T."/>
            <person name="Kaneko T."/>
            <person name="Yamada M."/>
            <person name="Tabata S."/>
            <person name="Kupfer D.M."/>
            <person name="Najar F.Z."/>
            <person name="Wiley G.B."/>
            <person name="Roe B."/>
            <person name="Binnewies T.T."/>
            <person name="Ussery D.W."/>
            <person name="D'Haeze W."/>
            <person name="Herder J.D."/>
            <person name="Gevers D."/>
            <person name="Vereecke D."/>
            <person name="Holsters M."/>
            <person name="Oyaizu H."/>
        </authorList>
    </citation>
    <scope>NUCLEOTIDE SEQUENCE [LARGE SCALE GENOMIC DNA]</scope>
    <source>
        <strain evidence="5">ATCC 43989 / DSM 5975 / JCM 20966 / LMG 6465 / NBRC 14845 / NCIMB 13405 / ORS 571</strain>
    </source>
</reference>
<dbReference type="InterPro" id="IPR007419">
    <property type="entry name" value="BFD-like_2Fe2S-bd_dom"/>
</dbReference>
<proteinExistence type="predicted"/>
<dbReference type="InterPro" id="IPR023753">
    <property type="entry name" value="FAD/NAD-binding_dom"/>
</dbReference>
<dbReference type="PRINTS" id="PR00469">
    <property type="entry name" value="PNDRDTASEII"/>
</dbReference>
<reference evidence="4 5" key="1">
    <citation type="journal article" date="2007" name="Appl. Environ. Microbiol.">
        <title>Rhizobial factors required for stem nodule maturation and maintenance in Sesbania rostrata-Azorhizobium caulinodans ORS571 symbiosis.</title>
        <authorList>
            <person name="Suzuki S."/>
            <person name="Aono T."/>
            <person name="Lee KB."/>
            <person name="Suzuki T."/>
            <person name="Liu CT."/>
            <person name="Miwa H."/>
            <person name="Wakao S."/>
            <person name="Iki T."/>
            <person name="Oyaizu H."/>
        </authorList>
    </citation>
    <scope>NUCLEOTIDE SEQUENCE [LARGE SCALE GENOMIC DNA]</scope>
    <source>
        <strain evidence="5">ATCC 43989 / DSM 5975 / JCM 20966 / LMG 6465 / NBRC 14845 / NCIMB 13405 / ORS 571</strain>
    </source>
</reference>
<keyword evidence="1" id="KW-0560">Oxidoreductase</keyword>
<dbReference type="Pfam" id="PF04324">
    <property type="entry name" value="Fer2_BFD"/>
    <property type="match status" value="1"/>
</dbReference>
<dbReference type="Pfam" id="PF07992">
    <property type="entry name" value="Pyr_redox_2"/>
    <property type="match status" value="1"/>
</dbReference>
<dbReference type="AlphaFoldDB" id="A8IE77"/>
<sequence length="457" mass="47926">MKVVVVGAGPAGVRAVEQLVAAGLRPVWIDEAPDGGGRIYQRPPQALTRDAVKLYGFEAKRARAVHGTLDGLKTQTDWRPDTLVWHIDTRSRRLETLSAGQHASLEFDGAILCTGAMDRVVPVPGWTRPGVTTLGAAQIALKTQGCAIGDRVALMGTGPLLWLLAYQYLKAGARPAAVLDTTPFAHKARHAAGLLAGGAVFWKGLYYVAAVRAAGVPVFEGITPRAIEGRDDEVTGIAFTTASGRERRIACDALAMGWGLKPEAQLADLAGVTFRFDELQHNWVPERDMAGRTKVPGIYLAGDGAGIGGADAAELAGARAALALLEDTGQAVDAARVHALQERIARMLPFRAALERAFPFPADLARALPDKTLVCRCEAITAGDLRAAAGAPPTGPAPELNRAKAFTRLGMGRCQGRVCGPAGAEILAAARGTPVASIGRLRGQPPVKPVPLAEAAE</sequence>
<dbReference type="InterPro" id="IPR017224">
    <property type="entry name" value="Opine_Oxase_asu/HCN_bsu"/>
</dbReference>
<evidence type="ECO:0000313" key="4">
    <source>
        <dbReference type="EMBL" id="BAF89045.1"/>
    </source>
</evidence>
<reference evidence="4 5" key="6">
    <citation type="journal article" date="2011" name="Appl. Environ. Microbiol.">
        <title>Involvement of the azorhizobial chromosome partition gene (parA) in the onset of bacteroid differentiation during Sesbania rostrata stem nodule development.</title>
        <authorList>
            <person name="Liu CT."/>
            <person name="Lee KB."/>
            <person name="Wang YS."/>
            <person name="Peng MH."/>
            <person name="Lee KT."/>
            <person name="Suzuki S."/>
            <person name="Suzuki T."/>
            <person name="Oyaizu H."/>
        </authorList>
    </citation>
    <scope>NUCLEOTIDE SEQUENCE [LARGE SCALE GENOMIC DNA]</scope>
    <source>
        <strain evidence="5">ATCC 43989 / DSM 5975 / JCM 20966 / LMG 6465 / NBRC 14845 / NCIMB 13405 / ORS 571</strain>
    </source>
</reference>
<dbReference type="InterPro" id="IPR041854">
    <property type="entry name" value="BFD-like_2Fe2S-bd_dom_sf"/>
</dbReference>
<keyword evidence="5" id="KW-1185">Reference proteome</keyword>
<evidence type="ECO:0000313" key="5">
    <source>
        <dbReference type="Proteomes" id="UP000000270"/>
    </source>
</evidence>
<evidence type="ECO:0000259" key="2">
    <source>
        <dbReference type="Pfam" id="PF04324"/>
    </source>
</evidence>
<dbReference type="Proteomes" id="UP000000270">
    <property type="component" value="Chromosome"/>
</dbReference>
<gene>
    <name evidence="4" type="ordered locus">AZC_3047</name>
</gene>